<dbReference type="Proteomes" id="UP001055125">
    <property type="component" value="Unassembled WGS sequence"/>
</dbReference>
<reference evidence="1" key="1">
    <citation type="journal article" date="2021" name="Front. Microbiol.">
        <title>Comprehensive Comparative Genomics and Phenotyping of Methylobacterium Species.</title>
        <authorList>
            <person name="Alessa O."/>
            <person name="Ogura Y."/>
            <person name="Fujitani Y."/>
            <person name="Takami H."/>
            <person name="Hayashi T."/>
            <person name="Sahin N."/>
            <person name="Tani A."/>
        </authorList>
    </citation>
    <scope>NUCLEOTIDE SEQUENCE</scope>
    <source>
        <strain evidence="1">DSM 19015</strain>
    </source>
</reference>
<reference evidence="1" key="2">
    <citation type="submission" date="2021-08" db="EMBL/GenBank/DDBJ databases">
        <authorList>
            <person name="Tani A."/>
            <person name="Ola A."/>
            <person name="Ogura Y."/>
            <person name="Katsura K."/>
            <person name="Hayashi T."/>
        </authorList>
    </citation>
    <scope>NUCLEOTIDE SEQUENCE</scope>
    <source>
        <strain evidence="1">DSM 19015</strain>
    </source>
</reference>
<evidence type="ECO:0008006" key="3">
    <source>
        <dbReference type="Google" id="ProtNLM"/>
    </source>
</evidence>
<dbReference type="EMBL" id="BPQP01000008">
    <property type="protein sequence ID" value="GJD93374.1"/>
    <property type="molecule type" value="Genomic_DNA"/>
</dbReference>
<dbReference type="PIRSF" id="PIRSF007056">
    <property type="entry name" value="UCP007056"/>
    <property type="match status" value="1"/>
</dbReference>
<dbReference type="Gene3D" id="3.30.420.240">
    <property type="match status" value="1"/>
</dbReference>
<keyword evidence="2" id="KW-1185">Reference proteome</keyword>
<dbReference type="InterPro" id="IPR012036">
    <property type="entry name" value="Phage_Mu_Gp28"/>
</dbReference>
<accession>A0ABQ4RUJ2</accession>
<evidence type="ECO:0000313" key="2">
    <source>
        <dbReference type="Proteomes" id="UP001055125"/>
    </source>
</evidence>
<dbReference type="Gene3D" id="3.40.50.300">
    <property type="entry name" value="P-loop containing nucleotide triphosphate hydrolases"/>
    <property type="match status" value="1"/>
</dbReference>
<gene>
    <name evidence="1" type="ORF">OCOJLMKI_0568</name>
</gene>
<organism evidence="1 2">
    <name type="scientific">Methylobacterium iners</name>
    <dbReference type="NCBI Taxonomy" id="418707"/>
    <lineage>
        <taxon>Bacteria</taxon>
        <taxon>Pseudomonadati</taxon>
        <taxon>Pseudomonadota</taxon>
        <taxon>Alphaproteobacteria</taxon>
        <taxon>Hyphomicrobiales</taxon>
        <taxon>Methylobacteriaceae</taxon>
        <taxon>Methylobacterium</taxon>
    </lineage>
</organism>
<comment type="caution">
    <text evidence="1">The sequence shown here is derived from an EMBL/GenBank/DDBJ whole genome shotgun (WGS) entry which is preliminary data.</text>
</comment>
<name>A0ABQ4RUJ2_9HYPH</name>
<proteinExistence type="predicted"/>
<dbReference type="InterPro" id="IPR027417">
    <property type="entry name" value="P-loop_NTPase"/>
</dbReference>
<evidence type="ECO:0000313" key="1">
    <source>
        <dbReference type="EMBL" id="GJD93374.1"/>
    </source>
</evidence>
<sequence length="525" mass="57470">MGREIGRDAWVEIRRAEGRATSDDWKATRPLLSYQAEISATSAAYDVTFVEKSRRTGATFGAAADGVLRSGAQRAAGGMDTLYIGTSADMAKEFVDASGFWARILGHTIEAQGEVLFDDGSEKGIKATRIDFASGFSIVALPSKPRVLRGRQGFVIIDEGAFVDNLREMLKAAIALTMWGGKVLVISTHNGASNPFAEVIGEIRAGRLPYGLVRFDLDDALRAGLYERICLVSNGRQVWSPEAEADWRENLIRTYGDGADEELYVIPSQGGGVVLPRVLVEARAREDIPVLRLAYPDSFKLLAAEVREVTVAEWCGRELAPLLALLDRRLSHALGEDFGRLSDLTILWPLAIQKDLRRHTPFVVELANVPFEQQRQILFYICDRLPRLFAIKLDAGGNGAYLAEVATQRYGEHVVEEVKISAGWYLAEVAPFKAAFEDDAITIPKDADVVRDLATPVYHGGIPTIPNLRQAGEGGVKRHCDAFVAGVMAYAASRADIIEYAYTPAYADDIGDMFLADQAGGRSLW</sequence>
<protein>
    <recommendedName>
        <fullName evidence="3">Mu-like prophage FluMu protein gp28</fullName>
    </recommendedName>
</protein>
<dbReference type="RefSeq" id="WP_238242583.1">
    <property type="nucleotide sequence ID" value="NZ_BPQP01000008.1"/>
</dbReference>